<comment type="caution">
    <text evidence="7">The sequence shown here is derived from an EMBL/GenBank/DDBJ whole genome shotgun (WGS) entry which is preliminary data.</text>
</comment>
<evidence type="ECO:0000256" key="5">
    <source>
        <dbReference type="SAM" id="SignalP"/>
    </source>
</evidence>
<evidence type="ECO:0000259" key="6">
    <source>
        <dbReference type="PROSITE" id="PS00128"/>
    </source>
</evidence>
<dbReference type="SUPFAM" id="SSF53955">
    <property type="entry name" value="Lysozyme-like"/>
    <property type="match status" value="1"/>
</dbReference>
<dbReference type="Proteomes" id="UP001205998">
    <property type="component" value="Unassembled WGS sequence"/>
</dbReference>
<feature type="domain" description="Glycosyl hydrolases family 22 (GH22)" evidence="6">
    <location>
        <begin position="258"/>
        <end position="276"/>
    </location>
</feature>
<dbReference type="Pfam" id="PF00062">
    <property type="entry name" value="Lys"/>
    <property type="match status" value="1"/>
</dbReference>
<sequence>MAIRVELEMLAVLLLLTPIVTDGLVMDKCQLDGQLLSVLPPDVPDRDIQAAKLVCHAEQTSQFDTSLVKQVTGQELPGNRKRRAVAQKKVTPKPVKVNNATPKPSAVDNKPPPKPSAVDNKPPPKPSAVDNKSPPKPNAVDNKSPPKPSAVDNKSPPKPNAADNKSPPKPNAVNTKPLPPKIGQPTIPPPPQNTQNPNPQIATEPPQPQNPVIIDQSSEVKPQNSVPLPSPPEFTLYGVFQLADRVACASDKPSLNVCNLDCKKLIDDDITDDVQCVLTILNTKPNPDVQDEASQLIKTLSDRLMNSCPNTDFTQYLAGCNMQ</sequence>
<dbReference type="PANTHER" id="PTHR11407:SF63">
    <property type="entry name" value="LYSOZYME C"/>
    <property type="match status" value="1"/>
</dbReference>
<feature type="chain" id="PRO_5042197344" description="lysozyme" evidence="5">
    <location>
        <begin position="24"/>
        <end position="323"/>
    </location>
</feature>
<feature type="signal peptide" evidence="5">
    <location>
        <begin position="1"/>
        <end position="23"/>
    </location>
</feature>
<gene>
    <name evidence="7" type="ORF">C0J50_14478</name>
</gene>
<dbReference type="PANTHER" id="PTHR11407">
    <property type="entry name" value="LYSOZYME C"/>
    <property type="match status" value="1"/>
</dbReference>
<evidence type="ECO:0000313" key="8">
    <source>
        <dbReference type="Proteomes" id="UP001205998"/>
    </source>
</evidence>
<evidence type="ECO:0000256" key="2">
    <source>
        <dbReference type="ARBA" id="ARBA00022638"/>
    </source>
</evidence>
<keyword evidence="5" id="KW-0732">Signal</keyword>
<proteinExistence type="predicted"/>
<evidence type="ECO:0000256" key="3">
    <source>
        <dbReference type="ARBA" id="ARBA00023157"/>
    </source>
</evidence>
<dbReference type="InterPro" id="IPR023346">
    <property type="entry name" value="Lysozyme-like_dom_sf"/>
</dbReference>
<feature type="compositionally biased region" description="Low complexity" evidence="4">
    <location>
        <begin position="87"/>
        <end position="97"/>
    </location>
</feature>
<evidence type="ECO:0000256" key="1">
    <source>
        <dbReference type="ARBA" id="ARBA00012732"/>
    </source>
</evidence>
<accession>A0AAD5AZM6</accession>
<dbReference type="GO" id="GO:0003796">
    <property type="term" value="F:lysozyme activity"/>
    <property type="evidence" value="ECO:0007669"/>
    <property type="project" value="UniProtKB-EC"/>
</dbReference>
<dbReference type="EMBL" id="MU551540">
    <property type="protein sequence ID" value="KAI5625924.1"/>
    <property type="molecule type" value="Genomic_DNA"/>
</dbReference>
<dbReference type="PROSITE" id="PS00128">
    <property type="entry name" value="GLYCOSYL_HYDROL_F22_1"/>
    <property type="match status" value="1"/>
</dbReference>
<feature type="compositionally biased region" description="Low complexity" evidence="4">
    <location>
        <begin position="193"/>
        <end position="203"/>
    </location>
</feature>
<keyword evidence="2" id="KW-0929">Antimicrobial</keyword>
<keyword evidence="3" id="KW-1015">Disulfide bond</keyword>
<name>A0AAD5AZM6_SILAS</name>
<dbReference type="InterPro" id="IPR019799">
    <property type="entry name" value="Glyco_hydro_22_CS"/>
</dbReference>
<feature type="compositionally biased region" description="Pro residues" evidence="4">
    <location>
        <begin position="177"/>
        <end position="192"/>
    </location>
</feature>
<reference evidence="7" key="1">
    <citation type="submission" date="2018-07" db="EMBL/GenBank/DDBJ databases">
        <title>Comparative genomics of catfishes provides insights into carnivory and benthic adaptation.</title>
        <authorList>
            <person name="Zhang Y."/>
            <person name="Wang D."/>
            <person name="Peng Z."/>
            <person name="Zheng S."/>
            <person name="Shao F."/>
            <person name="Tao W."/>
        </authorList>
    </citation>
    <scope>NUCLEOTIDE SEQUENCE</scope>
    <source>
        <strain evidence="7">Chongqing</strain>
    </source>
</reference>
<dbReference type="InterPro" id="IPR001916">
    <property type="entry name" value="Glyco_hydro_22"/>
</dbReference>
<dbReference type="PROSITE" id="PS51348">
    <property type="entry name" value="GLYCOSYL_HYDROL_F22_2"/>
    <property type="match status" value="1"/>
</dbReference>
<keyword evidence="2" id="KW-0081">Bacteriolytic enzyme</keyword>
<dbReference type="AlphaFoldDB" id="A0AAD5AZM6"/>
<dbReference type="EC" id="3.2.1.17" evidence="1"/>
<dbReference type="GO" id="GO:0031640">
    <property type="term" value="P:killing of cells of another organism"/>
    <property type="evidence" value="ECO:0007669"/>
    <property type="project" value="UniProtKB-KW"/>
</dbReference>
<keyword evidence="8" id="KW-1185">Reference proteome</keyword>
<dbReference type="GO" id="GO:0042742">
    <property type="term" value="P:defense response to bacterium"/>
    <property type="evidence" value="ECO:0007669"/>
    <property type="project" value="UniProtKB-KW"/>
</dbReference>
<organism evidence="7 8">
    <name type="scientific">Silurus asotus</name>
    <name type="common">Amur catfish</name>
    <name type="synonym">Parasilurus asotus</name>
    <dbReference type="NCBI Taxonomy" id="30991"/>
    <lineage>
        <taxon>Eukaryota</taxon>
        <taxon>Metazoa</taxon>
        <taxon>Chordata</taxon>
        <taxon>Craniata</taxon>
        <taxon>Vertebrata</taxon>
        <taxon>Euteleostomi</taxon>
        <taxon>Actinopterygii</taxon>
        <taxon>Neopterygii</taxon>
        <taxon>Teleostei</taxon>
        <taxon>Ostariophysi</taxon>
        <taxon>Siluriformes</taxon>
        <taxon>Siluridae</taxon>
        <taxon>Silurus</taxon>
    </lineage>
</organism>
<protein>
    <recommendedName>
        <fullName evidence="1">lysozyme</fullName>
        <ecNumber evidence="1">3.2.1.17</ecNumber>
    </recommendedName>
</protein>
<feature type="region of interest" description="Disordered" evidence="4">
    <location>
        <begin position="73"/>
        <end position="213"/>
    </location>
</feature>
<dbReference type="Gene3D" id="1.10.530.10">
    <property type="match status" value="1"/>
</dbReference>
<evidence type="ECO:0000256" key="4">
    <source>
        <dbReference type="SAM" id="MobiDB-lite"/>
    </source>
</evidence>
<feature type="compositionally biased region" description="Pro residues" evidence="4">
    <location>
        <begin position="110"/>
        <end position="126"/>
    </location>
</feature>
<evidence type="ECO:0000313" key="7">
    <source>
        <dbReference type="EMBL" id="KAI5625924.1"/>
    </source>
</evidence>